<dbReference type="InterPro" id="IPR050661">
    <property type="entry name" value="BglG_antiterminators"/>
</dbReference>
<dbReference type="Pfam" id="PF03123">
    <property type="entry name" value="CAT_RBD"/>
    <property type="match status" value="1"/>
</dbReference>
<dbReference type="InterPro" id="IPR011608">
    <property type="entry name" value="PRD"/>
</dbReference>
<proteinExistence type="predicted"/>
<dbReference type="PANTHER" id="PTHR30185:SF15">
    <property type="entry name" value="CRYPTIC BETA-GLUCOSIDE BGL OPERON ANTITERMINATOR"/>
    <property type="match status" value="1"/>
</dbReference>
<dbReference type="Gene3D" id="2.30.24.10">
    <property type="entry name" value="CAT RNA-binding domain"/>
    <property type="match status" value="1"/>
</dbReference>
<evidence type="ECO:0000259" key="2">
    <source>
        <dbReference type="PROSITE" id="PS51372"/>
    </source>
</evidence>
<dbReference type="NCBIfam" id="NF046042">
    <property type="entry name" value="LicT"/>
    <property type="match status" value="1"/>
</dbReference>
<accession>A0A1V3NRN2</accession>
<feature type="domain" description="PRD" evidence="2">
    <location>
        <begin position="65"/>
        <end position="170"/>
    </location>
</feature>
<reference evidence="3 4" key="1">
    <citation type="submission" date="2018-08" db="EMBL/GenBank/DDBJ databases">
        <title>A genome reference for cultivated species of the human gut microbiota.</title>
        <authorList>
            <person name="Zou Y."/>
            <person name="Xue W."/>
            <person name="Luo G."/>
        </authorList>
    </citation>
    <scope>NUCLEOTIDE SEQUENCE [LARGE SCALE GENOMIC DNA]</scope>
    <source>
        <strain evidence="3 4">AF48-16</strain>
    </source>
</reference>
<dbReference type="GeneID" id="91576202"/>
<dbReference type="InterPro" id="IPR036650">
    <property type="entry name" value="CAT_RNA-bd_dom_sf"/>
</dbReference>
<keyword evidence="1" id="KW-0677">Repeat</keyword>
<name>A0A1V3NRN2_ENTCA</name>
<protein>
    <submittedName>
        <fullName evidence="3">PRD domain-containing protein</fullName>
    </submittedName>
</protein>
<dbReference type="Pfam" id="PF00874">
    <property type="entry name" value="PRD"/>
    <property type="match status" value="2"/>
</dbReference>
<dbReference type="SMART" id="SM01061">
    <property type="entry name" value="CAT_RBD"/>
    <property type="match status" value="1"/>
</dbReference>
<evidence type="ECO:0000256" key="1">
    <source>
        <dbReference type="ARBA" id="ARBA00022737"/>
    </source>
</evidence>
<dbReference type="PANTHER" id="PTHR30185">
    <property type="entry name" value="CRYPTIC BETA-GLUCOSIDE BGL OPERON ANTITERMINATOR"/>
    <property type="match status" value="1"/>
</dbReference>
<dbReference type="EMBL" id="QRMZ01000019">
    <property type="protein sequence ID" value="RHK05453.1"/>
    <property type="molecule type" value="Genomic_DNA"/>
</dbReference>
<dbReference type="Gene3D" id="1.10.1790.10">
    <property type="entry name" value="PRD domain"/>
    <property type="match status" value="2"/>
</dbReference>
<evidence type="ECO:0000313" key="4">
    <source>
        <dbReference type="Proteomes" id="UP000286288"/>
    </source>
</evidence>
<dbReference type="InterPro" id="IPR036634">
    <property type="entry name" value="PRD_sf"/>
</dbReference>
<dbReference type="PROSITE" id="PS51372">
    <property type="entry name" value="PRD_2"/>
    <property type="match status" value="2"/>
</dbReference>
<dbReference type="Proteomes" id="UP000286288">
    <property type="component" value="Unassembled WGS sequence"/>
</dbReference>
<dbReference type="SUPFAM" id="SSF63520">
    <property type="entry name" value="PTS-regulatory domain, PRD"/>
    <property type="match status" value="2"/>
</dbReference>
<dbReference type="RefSeq" id="WP_005233287.1">
    <property type="nucleotide sequence ID" value="NZ_CABGIF010000014.1"/>
</dbReference>
<dbReference type="InterPro" id="IPR004341">
    <property type="entry name" value="CAT_RNA-bd_dom"/>
</dbReference>
<evidence type="ECO:0000313" key="3">
    <source>
        <dbReference type="EMBL" id="RHK05453.1"/>
    </source>
</evidence>
<dbReference type="SUPFAM" id="SSF50151">
    <property type="entry name" value="SacY-like RNA-binding domain"/>
    <property type="match status" value="1"/>
</dbReference>
<feature type="domain" description="PRD" evidence="2">
    <location>
        <begin position="171"/>
        <end position="280"/>
    </location>
</feature>
<comment type="caution">
    <text evidence="3">The sequence shown here is derived from an EMBL/GenBank/DDBJ whole genome shotgun (WGS) entry which is preliminary data.</text>
</comment>
<dbReference type="GO" id="GO:0006355">
    <property type="term" value="P:regulation of DNA-templated transcription"/>
    <property type="evidence" value="ECO:0007669"/>
    <property type="project" value="InterPro"/>
</dbReference>
<sequence length="280" mass="31922">MVIGKILNNNVVISTNDAGQEVIYMGRGIAFKKKVGDPVDEAFVEKEFVLKDTFTANQFQQLFSDIPVEEVEAVKQVVDDAEASLGIELSPNIYLTLTDHIHYALVRAREGIELPNPLLFETRKFYPKEYAVAADAVAYFEKVFGISLPESEIGFIAFHIVNSEQANGTMETTMQAVEIVRDVLAIISRFYGRVFNPDSLNYQRITTHLQYFAQRYLSDELSGEKDEFLFALVQSKYPKAFQTVQRINEYLIKTYDKSIGESEMIYLTIHIERVVNDQTN</sequence>
<dbReference type="GO" id="GO:0003723">
    <property type="term" value="F:RNA binding"/>
    <property type="evidence" value="ECO:0007669"/>
    <property type="project" value="InterPro"/>
</dbReference>
<dbReference type="AlphaFoldDB" id="A0A1V3NRN2"/>
<organism evidence="3 4">
    <name type="scientific">Enterococcus casseliflavus</name>
    <name type="common">Enterococcus flavescens</name>
    <dbReference type="NCBI Taxonomy" id="37734"/>
    <lineage>
        <taxon>Bacteria</taxon>
        <taxon>Bacillati</taxon>
        <taxon>Bacillota</taxon>
        <taxon>Bacilli</taxon>
        <taxon>Lactobacillales</taxon>
        <taxon>Enterococcaceae</taxon>
        <taxon>Enterococcus</taxon>
    </lineage>
</organism>
<gene>
    <name evidence="3" type="ORF">DW084_13535</name>
</gene>